<accession>A0A852ZZ40</accession>
<dbReference type="Proteomes" id="UP000567795">
    <property type="component" value="Unassembled WGS sequence"/>
</dbReference>
<dbReference type="EMBL" id="JACBZD010000001">
    <property type="protein sequence ID" value="NYI06490.1"/>
    <property type="molecule type" value="Genomic_DNA"/>
</dbReference>
<evidence type="ECO:0000313" key="2">
    <source>
        <dbReference type="Proteomes" id="UP000567795"/>
    </source>
</evidence>
<reference evidence="1 2" key="1">
    <citation type="submission" date="2020-07" db="EMBL/GenBank/DDBJ databases">
        <title>Sequencing the genomes of 1000 actinobacteria strains.</title>
        <authorList>
            <person name="Klenk H.-P."/>
        </authorList>
    </citation>
    <scope>NUCLEOTIDE SEQUENCE [LARGE SCALE GENOMIC DNA]</scope>
    <source>
        <strain evidence="1 2">DSM 42178</strain>
    </source>
</reference>
<name>A0A852ZZ40_9ACTN</name>
<evidence type="ECO:0008006" key="3">
    <source>
        <dbReference type="Google" id="ProtNLM"/>
    </source>
</evidence>
<dbReference type="RefSeq" id="WP_179815065.1">
    <property type="nucleotide sequence ID" value="NZ_JACBZD010000001.1"/>
</dbReference>
<gene>
    <name evidence="1" type="ORF">FHU37_003433</name>
</gene>
<dbReference type="Pfam" id="PF14026">
    <property type="entry name" value="SCO4226-like"/>
    <property type="match status" value="1"/>
</dbReference>
<dbReference type="Gene3D" id="3.30.70.3090">
    <property type="entry name" value="ORF SCO4226, nickel-binding ferredoxin-like monomer"/>
    <property type="match status" value="1"/>
</dbReference>
<keyword evidence="2" id="KW-1185">Reference proteome</keyword>
<proteinExistence type="predicted"/>
<protein>
    <recommendedName>
        <fullName evidence="3">Gualylate cyclase</fullName>
    </recommendedName>
</protein>
<comment type="caution">
    <text evidence="1">The sequence shown here is derived from an EMBL/GenBank/DDBJ whole genome shotgun (WGS) entry which is preliminary data.</text>
</comment>
<dbReference type="AlphaFoldDB" id="A0A852ZZ40"/>
<sequence length="82" mass="9472">MPLYMDVHTKIKDLTQEKLAEDHRKDLEYEQAEGVHFKEAWADPETGTCFCLSEAPDQDAVRRVHRRAGHPANEVYPVTLHV</sequence>
<dbReference type="InterPro" id="IPR042557">
    <property type="entry name" value="SCO4226"/>
</dbReference>
<organism evidence="1 2">
    <name type="scientific">Allostreptomyces psammosilenae</name>
    <dbReference type="NCBI Taxonomy" id="1892865"/>
    <lineage>
        <taxon>Bacteria</taxon>
        <taxon>Bacillati</taxon>
        <taxon>Actinomycetota</taxon>
        <taxon>Actinomycetes</taxon>
        <taxon>Kitasatosporales</taxon>
        <taxon>Streptomycetaceae</taxon>
        <taxon>Allostreptomyces</taxon>
    </lineage>
</organism>
<dbReference type="InterPro" id="IPR025336">
    <property type="entry name" value="SCO4226-like"/>
</dbReference>
<evidence type="ECO:0000313" key="1">
    <source>
        <dbReference type="EMBL" id="NYI06490.1"/>
    </source>
</evidence>